<dbReference type="InterPro" id="IPR022536">
    <property type="entry name" value="EspC"/>
</dbReference>
<evidence type="ECO:0000313" key="1">
    <source>
        <dbReference type="EMBL" id="ORA99726.1"/>
    </source>
</evidence>
<evidence type="ECO:0000313" key="2">
    <source>
        <dbReference type="Proteomes" id="UP000192320"/>
    </source>
</evidence>
<protein>
    <recommendedName>
        <fullName evidence="3">ESX-1 secretion-associated protein</fullName>
    </recommendedName>
</protein>
<gene>
    <name evidence="1" type="ORF">BST33_13165</name>
</gene>
<evidence type="ECO:0008006" key="3">
    <source>
        <dbReference type="Google" id="ProtNLM"/>
    </source>
</evidence>
<dbReference type="AlphaFoldDB" id="A0AA91M427"/>
<name>A0AA91M427_9MYCO</name>
<proteinExistence type="predicted"/>
<dbReference type="Proteomes" id="UP000192320">
    <property type="component" value="Unassembled WGS sequence"/>
</dbReference>
<organism evidence="1 2">
    <name type="scientific">Mycolicibacter minnesotensis</name>
    <dbReference type="NCBI Taxonomy" id="1118379"/>
    <lineage>
        <taxon>Bacteria</taxon>
        <taxon>Bacillati</taxon>
        <taxon>Actinomycetota</taxon>
        <taxon>Actinomycetes</taxon>
        <taxon>Mycobacteriales</taxon>
        <taxon>Mycobacteriaceae</taxon>
        <taxon>Mycolicibacter</taxon>
    </lineage>
</organism>
<reference evidence="1 2" key="1">
    <citation type="submission" date="2017-02" db="EMBL/GenBank/DDBJ databases">
        <title>The new phylogeny of genus Mycobacterium.</title>
        <authorList>
            <person name="Tortoli E."/>
            <person name="Trovato A."/>
            <person name="Cirillo D.M."/>
        </authorList>
    </citation>
    <scope>NUCLEOTIDE SEQUENCE [LARGE SCALE GENOMIC DNA]</scope>
    <source>
        <strain evidence="1 2">DSM 45633</strain>
    </source>
</reference>
<dbReference type="EMBL" id="MVHZ01000014">
    <property type="protein sequence ID" value="ORA99726.1"/>
    <property type="molecule type" value="Genomic_DNA"/>
</dbReference>
<accession>A0AA91M427</accession>
<dbReference type="Pfam" id="PF10824">
    <property type="entry name" value="T7SS_ESX_EspC"/>
    <property type="match status" value="1"/>
</dbReference>
<comment type="caution">
    <text evidence="1">The sequence shown here is derived from an EMBL/GenBank/DDBJ whole genome shotgun (WGS) entry which is preliminary data.</text>
</comment>
<sequence length="100" mass="10750">MGRQQLHVDESALRAVADSYDSTAADIAVACRIHLGGLRFDGTVAGRDYARAGESLHRAIQAWGPELLRWSRAGVEIATALRIGMERYGQAVAAATERLG</sequence>
<dbReference type="GO" id="GO:0009306">
    <property type="term" value="P:protein secretion"/>
    <property type="evidence" value="ECO:0007669"/>
    <property type="project" value="InterPro"/>
</dbReference>
<keyword evidence="2" id="KW-1185">Reference proteome</keyword>